<dbReference type="EMBL" id="JAXOVC010000013">
    <property type="protein sequence ID" value="KAK4494914.1"/>
    <property type="molecule type" value="Genomic_DNA"/>
</dbReference>
<proteinExistence type="predicted"/>
<comment type="caution">
    <text evidence="1">The sequence shown here is derived from an EMBL/GenBank/DDBJ whole genome shotgun (WGS) entry which is preliminary data.</text>
</comment>
<dbReference type="InterPro" id="IPR025444">
    <property type="entry name" value="Monooxy_af470"/>
</dbReference>
<sequence>MAFQRVFDPLKSKPVSQSQRNLTTILRDNFTIPTWLMLGALIQGVLSFLPYPNIALVAPVAMVLLFQVTRTALQSFGVLKNPRMDGIIPGRVAAVFPNEKDGQHDKAGDQQVCAIILGIRSNHPLGMFAKGFKEAGDYFDQMLAELDKDATKHGYLGASGWISCADRGHASEKMGLLYFNSAQAVHDYAHGPLHTKAMQWWIQAHKSMPYIGLMHEILEAPKGGWEGIYMNYHPTGLGATSKEVEINGTKAWVNPLVRAKGPLLWSRGRMGKESGEKDWQEFHDAVVQEDGEGFFNV</sequence>
<organism evidence="1 2">
    <name type="scientific">Zasmidium cellare</name>
    <name type="common">Wine cellar mold</name>
    <name type="synonym">Racodium cellare</name>
    <dbReference type="NCBI Taxonomy" id="395010"/>
    <lineage>
        <taxon>Eukaryota</taxon>
        <taxon>Fungi</taxon>
        <taxon>Dikarya</taxon>
        <taxon>Ascomycota</taxon>
        <taxon>Pezizomycotina</taxon>
        <taxon>Dothideomycetes</taxon>
        <taxon>Dothideomycetidae</taxon>
        <taxon>Mycosphaerellales</taxon>
        <taxon>Mycosphaerellaceae</taxon>
        <taxon>Zasmidium</taxon>
    </lineage>
</organism>
<keyword evidence="2" id="KW-1185">Reference proteome</keyword>
<reference evidence="1 2" key="1">
    <citation type="journal article" date="2023" name="G3 (Bethesda)">
        <title>A chromosome-level genome assembly of Zasmidium syzygii isolated from banana leaves.</title>
        <authorList>
            <person name="van Westerhoven A.C."/>
            <person name="Mehrabi R."/>
            <person name="Talebi R."/>
            <person name="Steentjes M.B.F."/>
            <person name="Corcolon B."/>
            <person name="Chong P.A."/>
            <person name="Kema G.H.J."/>
            <person name="Seidl M.F."/>
        </authorList>
    </citation>
    <scope>NUCLEOTIDE SEQUENCE [LARGE SCALE GENOMIC DNA]</scope>
    <source>
        <strain evidence="1 2">P124</strain>
    </source>
</reference>
<gene>
    <name evidence="1" type="ORF">PRZ48_014270</name>
</gene>
<protein>
    <recommendedName>
        <fullName evidence="3">Monooxygenase</fullName>
    </recommendedName>
</protein>
<evidence type="ECO:0000313" key="1">
    <source>
        <dbReference type="EMBL" id="KAK4494914.1"/>
    </source>
</evidence>
<dbReference type="Proteomes" id="UP001305779">
    <property type="component" value="Unassembled WGS sequence"/>
</dbReference>
<accession>A0ABR0E0H6</accession>
<dbReference type="Pfam" id="PF13826">
    <property type="entry name" value="Monooxy_af470-like"/>
    <property type="match status" value="1"/>
</dbReference>
<evidence type="ECO:0008006" key="3">
    <source>
        <dbReference type="Google" id="ProtNLM"/>
    </source>
</evidence>
<name>A0ABR0E0H6_ZASCE</name>
<evidence type="ECO:0000313" key="2">
    <source>
        <dbReference type="Proteomes" id="UP001305779"/>
    </source>
</evidence>